<gene>
    <name evidence="1" type="ORF">DERP_006520</name>
</gene>
<dbReference type="EMBL" id="NJHN03000129">
    <property type="protein sequence ID" value="KAH9412558.1"/>
    <property type="molecule type" value="Genomic_DNA"/>
</dbReference>
<reference evidence="1 2" key="1">
    <citation type="journal article" date="2018" name="J. Allergy Clin. Immunol.">
        <title>High-quality assembly of Dermatophagoides pteronyssinus genome and transcriptome reveals a wide range of novel allergens.</title>
        <authorList>
            <person name="Liu X.Y."/>
            <person name="Yang K.Y."/>
            <person name="Wang M.Q."/>
            <person name="Kwok J.S."/>
            <person name="Zeng X."/>
            <person name="Yang Z."/>
            <person name="Xiao X.J."/>
            <person name="Lau C.P."/>
            <person name="Li Y."/>
            <person name="Huang Z.M."/>
            <person name="Ba J.G."/>
            <person name="Yim A.K."/>
            <person name="Ouyang C.Y."/>
            <person name="Ngai S.M."/>
            <person name="Chan T.F."/>
            <person name="Leung E.L."/>
            <person name="Liu L."/>
            <person name="Liu Z.G."/>
            <person name="Tsui S.K."/>
        </authorList>
    </citation>
    <scope>NUCLEOTIDE SEQUENCE [LARGE SCALE GENOMIC DNA]</scope>
    <source>
        <strain evidence="1">Derp</strain>
    </source>
</reference>
<evidence type="ECO:0000313" key="2">
    <source>
        <dbReference type="Proteomes" id="UP000887458"/>
    </source>
</evidence>
<protein>
    <submittedName>
        <fullName evidence="1">Uncharacterized protein</fullName>
    </submittedName>
</protein>
<dbReference type="Proteomes" id="UP000887458">
    <property type="component" value="Unassembled WGS sequence"/>
</dbReference>
<reference evidence="1 2" key="2">
    <citation type="journal article" date="2022" name="Mol. Biol. Evol.">
        <title>Comparative Genomics Reveals Insights into the Divergent Evolution of Astigmatic Mites and Household Pest Adaptations.</title>
        <authorList>
            <person name="Xiong Q."/>
            <person name="Wan A.T."/>
            <person name="Liu X."/>
            <person name="Fung C.S."/>
            <person name="Xiao X."/>
            <person name="Malainual N."/>
            <person name="Hou J."/>
            <person name="Wang L."/>
            <person name="Wang M."/>
            <person name="Yang K.Y."/>
            <person name="Cui Y."/>
            <person name="Leung E.L."/>
            <person name="Nong W."/>
            <person name="Shin S.K."/>
            <person name="Au S.W."/>
            <person name="Jeong K.Y."/>
            <person name="Chew F.T."/>
            <person name="Hui J.H."/>
            <person name="Leung T.F."/>
            <person name="Tungtrongchitr A."/>
            <person name="Zhong N."/>
            <person name="Liu Z."/>
            <person name="Tsui S.K."/>
        </authorList>
    </citation>
    <scope>NUCLEOTIDE SEQUENCE [LARGE SCALE GENOMIC DNA]</scope>
    <source>
        <strain evidence="1">Derp</strain>
    </source>
</reference>
<accession>A0ABQ8IQL7</accession>
<comment type="caution">
    <text evidence="1">The sequence shown here is derived from an EMBL/GenBank/DDBJ whole genome shotgun (WGS) entry which is preliminary data.</text>
</comment>
<keyword evidence="2" id="KW-1185">Reference proteome</keyword>
<sequence length="61" mass="6525">MKIFFPNSKSKRSKIDAVAHSCNDFCKRLTCNGLAAIPTNAIISKNSSSPASYNCCTSSPP</sequence>
<organism evidence="1 2">
    <name type="scientific">Dermatophagoides pteronyssinus</name>
    <name type="common">European house dust mite</name>
    <dbReference type="NCBI Taxonomy" id="6956"/>
    <lineage>
        <taxon>Eukaryota</taxon>
        <taxon>Metazoa</taxon>
        <taxon>Ecdysozoa</taxon>
        <taxon>Arthropoda</taxon>
        <taxon>Chelicerata</taxon>
        <taxon>Arachnida</taxon>
        <taxon>Acari</taxon>
        <taxon>Acariformes</taxon>
        <taxon>Sarcoptiformes</taxon>
        <taxon>Astigmata</taxon>
        <taxon>Psoroptidia</taxon>
        <taxon>Analgoidea</taxon>
        <taxon>Pyroglyphidae</taxon>
        <taxon>Dermatophagoidinae</taxon>
        <taxon>Dermatophagoides</taxon>
    </lineage>
</organism>
<name>A0ABQ8IQL7_DERPT</name>
<evidence type="ECO:0000313" key="1">
    <source>
        <dbReference type="EMBL" id="KAH9412558.1"/>
    </source>
</evidence>
<proteinExistence type="predicted"/>